<protein>
    <submittedName>
        <fullName evidence="3">Uncharacterized protein</fullName>
    </submittedName>
</protein>
<dbReference type="Pfam" id="PF16416">
    <property type="entry name" value="GUN4_N"/>
    <property type="match status" value="1"/>
</dbReference>
<feature type="domain" description="GUN4 N-terminal ARM-like repeat" evidence="2">
    <location>
        <begin position="19"/>
        <end position="88"/>
    </location>
</feature>
<reference evidence="3" key="1">
    <citation type="journal article" date="2019" name="Mol. Phylogenet. Evol.">
        <title>Morphological evolution and classification of the red algal order Ceramiales inferred using plastid phylogenomics.</title>
        <authorList>
            <person name="Diaz-Tapia P."/>
            <person name="Pasella M.M."/>
            <person name="Verbruggen H."/>
            <person name="Maggs C.A."/>
        </authorList>
    </citation>
    <scope>NUCLEOTIDE SEQUENCE</scope>
    <source>
        <strain evidence="3">PD2952</strain>
    </source>
</reference>
<organism evidence="3">
    <name type="scientific">Crouania attenuata</name>
    <dbReference type="NCBI Taxonomy" id="42002"/>
    <lineage>
        <taxon>Eukaryota</taxon>
        <taxon>Rhodophyta</taxon>
        <taxon>Florideophyceae</taxon>
        <taxon>Rhodymeniophycidae</taxon>
        <taxon>Ceramiales</taxon>
        <taxon>Callithamniaceae</taxon>
        <taxon>Crouania</taxon>
    </lineage>
</organism>
<geneLocation type="plastid" evidence="3"/>
<dbReference type="SUPFAM" id="SSF140869">
    <property type="entry name" value="GUN4-like"/>
    <property type="match status" value="1"/>
</dbReference>
<dbReference type="Pfam" id="PF05419">
    <property type="entry name" value="GUN4"/>
    <property type="match status" value="1"/>
</dbReference>
<dbReference type="CDD" id="cd16383">
    <property type="entry name" value="GUN4"/>
    <property type="match status" value="1"/>
</dbReference>
<reference evidence="3" key="2">
    <citation type="submission" date="2019-04" db="EMBL/GenBank/DDBJ databases">
        <authorList>
            <person name="Pasella M."/>
        </authorList>
    </citation>
    <scope>NUCLEOTIDE SEQUENCE</scope>
    <source>
        <strain evidence="3">PD2952</strain>
    </source>
</reference>
<dbReference type="InterPro" id="IPR016024">
    <property type="entry name" value="ARM-type_fold"/>
</dbReference>
<accession>A0A4D6WPY8</accession>
<proteinExistence type="predicted"/>
<dbReference type="Gene3D" id="1.25.40.620">
    <property type="match status" value="1"/>
</dbReference>
<name>A0A4D6WPY8_9FLOR</name>
<dbReference type="InterPro" id="IPR008629">
    <property type="entry name" value="GUN4-like"/>
</dbReference>
<dbReference type="InterPro" id="IPR037215">
    <property type="entry name" value="GUN4-like_sf"/>
</dbReference>
<evidence type="ECO:0000313" key="3">
    <source>
        <dbReference type="EMBL" id="QCI05446.1"/>
    </source>
</evidence>
<evidence type="ECO:0000259" key="2">
    <source>
        <dbReference type="Pfam" id="PF16416"/>
    </source>
</evidence>
<dbReference type="Gene3D" id="1.10.10.1770">
    <property type="entry name" value="Gun4-like"/>
    <property type="match status" value="1"/>
</dbReference>
<dbReference type="PANTHER" id="PTHR34800:SF1">
    <property type="entry name" value="TETRAPYRROLE-BINDING PROTEIN, CHLOROPLASTIC"/>
    <property type="match status" value="1"/>
</dbReference>
<dbReference type="GO" id="GO:0046906">
    <property type="term" value="F:tetrapyrrole binding"/>
    <property type="evidence" value="ECO:0007669"/>
    <property type="project" value="TreeGrafter"/>
</dbReference>
<dbReference type="SUPFAM" id="SSF48371">
    <property type="entry name" value="ARM repeat"/>
    <property type="match status" value="1"/>
</dbReference>
<keyword evidence="3" id="KW-0934">Plastid</keyword>
<evidence type="ECO:0000259" key="1">
    <source>
        <dbReference type="Pfam" id="PF05419"/>
    </source>
</evidence>
<dbReference type="AlphaFoldDB" id="A0A4D6WPY8"/>
<feature type="domain" description="GUN4-like" evidence="1">
    <location>
        <begin position="99"/>
        <end position="235"/>
    </location>
</feature>
<sequence length="245" mass="29251">MNSDTTKQISIPEKINLLNQPITKNQKIQTIEKIAKYGLRGQESLLNFLENRRLNDKKTLSFIDSFIFDSLFNTEIPQIYKKLYQIFPNGLIHLPYNLKLNYNQLQHLLMNRQFQEADKLTQEHLCELAGLKRTSKRQWLYFTDIPLLPSEDLFMIDLLWKTYSKEKFGFSIQRSIWLSNECNWDILWEKIGWSKNGNMCRYPMEFIWGTEAPKGHLPLFNQLRGTQVLLALFRHFVWIQNNDEQ</sequence>
<dbReference type="EMBL" id="MK814632">
    <property type="protein sequence ID" value="QCI05446.1"/>
    <property type="molecule type" value="Genomic_DNA"/>
</dbReference>
<gene>
    <name evidence="3" type="primary">ycf53</name>
</gene>
<dbReference type="InterPro" id="IPR032192">
    <property type="entry name" value="GUN4_N"/>
</dbReference>
<dbReference type="PANTHER" id="PTHR34800">
    <property type="entry name" value="TETRAPYRROLE-BINDING PROTEIN, CHLOROPLASTIC"/>
    <property type="match status" value="1"/>
</dbReference>